<dbReference type="SUPFAM" id="SSF56281">
    <property type="entry name" value="Metallo-hydrolase/oxidoreductase"/>
    <property type="match status" value="1"/>
</dbReference>
<dbReference type="EMBL" id="JACGWT010000001">
    <property type="protein sequence ID" value="MBA8792831.1"/>
    <property type="molecule type" value="Genomic_DNA"/>
</dbReference>
<evidence type="ECO:0008006" key="3">
    <source>
        <dbReference type="Google" id="ProtNLM"/>
    </source>
</evidence>
<protein>
    <recommendedName>
        <fullName evidence="3">Metallo-beta-lactamase domain-containing protein</fullName>
    </recommendedName>
</protein>
<dbReference type="InterPro" id="IPR036866">
    <property type="entry name" value="RibonucZ/Hydroxyglut_hydro"/>
</dbReference>
<organism evidence="1 2">
    <name type="scientific">Microlunatus kandeliicorticis</name>
    <dbReference type="NCBI Taxonomy" id="1759536"/>
    <lineage>
        <taxon>Bacteria</taxon>
        <taxon>Bacillati</taxon>
        <taxon>Actinomycetota</taxon>
        <taxon>Actinomycetes</taxon>
        <taxon>Propionibacteriales</taxon>
        <taxon>Propionibacteriaceae</taxon>
        <taxon>Microlunatus</taxon>
    </lineage>
</organism>
<reference evidence="1 2" key="1">
    <citation type="submission" date="2020-07" db="EMBL/GenBank/DDBJ databases">
        <title>Sequencing the genomes of 1000 actinobacteria strains.</title>
        <authorList>
            <person name="Klenk H.-P."/>
        </authorList>
    </citation>
    <scope>NUCLEOTIDE SEQUENCE [LARGE SCALE GENOMIC DNA]</scope>
    <source>
        <strain evidence="1 2">DSM 100723</strain>
    </source>
</reference>
<name>A0A7W3IPG5_9ACTN</name>
<dbReference type="AlphaFoldDB" id="A0A7W3IPG5"/>
<comment type="caution">
    <text evidence="1">The sequence shown here is derived from an EMBL/GenBank/DDBJ whole genome shotgun (WGS) entry which is preliminary data.</text>
</comment>
<sequence length="279" mass="30355">MELGWDLPVCATCAVQYEADADRAHCPVCEDERQYVGPDGQQWTTLRELAESGHRTELREEVTGLWGVGTTPAVAIGQRALLVPGEGGNLLWDCTPYLDDDTVAAVEAHGGIAAIAVSHPHFFSTISDWSAAFDAPVWVHASDARWLGRRSGVRTWDGESAGVLPGRTLLDLGMHFPGGSVVHWPGLDGRGALCTGDIITVVADRRWASFMYSYPNLIPEHPDTIAHALGVLERFDYDSVFGGWWGKTMIGDAKTKVLRSAHRYFAHLGADPSALPPLR</sequence>
<dbReference type="PANTHER" id="PTHR36839:SF1">
    <property type="entry name" value="METALLO-BETA-LACTAMASE FAMILY PROTEIN (AFU_ORTHOLOGUE AFUA_5G12770)"/>
    <property type="match status" value="1"/>
</dbReference>
<accession>A0A7W3IPG5</accession>
<proteinExistence type="predicted"/>
<keyword evidence="2" id="KW-1185">Reference proteome</keyword>
<evidence type="ECO:0000313" key="1">
    <source>
        <dbReference type="EMBL" id="MBA8792831.1"/>
    </source>
</evidence>
<dbReference type="Gene3D" id="3.60.15.10">
    <property type="entry name" value="Ribonuclease Z/Hydroxyacylglutathione hydrolase-like"/>
    <property type="match status" value="1"/>
</dbReference>
<gene>
    <name evidence="1" type="ORF">FHX74_000425</name>
</gene>
<evidence type="ECO:0000313" key="2">
    <source>
        <dbReference type="Proteomes" id="UP000523079"/>
    </source>
</evidence>
<dbReference type="RefSeq" id="WP_182558421.1">
    <property type="nucleotide sequence ID" value="NZ_JACGWT010000001.1"/>
</dbReference>
<dbReference type="Proteomes" id="UP000523079">
    <property type="component" value="Unassembled WGS sequence"/>
</dbReference>
<dbReference type="PANTHER" id="PTHR36839">
    <property type="entry name" value="METALLO-BETA-LACTAMASE FAMILY PROTEIN (AFU_ORTHOLOGUE AFUA_5G12770)"/>
    <property type="match status" value="1"/>
</dbReference>